<dbReference type="EMBL" id="JARJBB010000037">
    <property type="protein sequence ID" value="MDF3303042.1"/>
    <property type="molecule type" value="Genomic_DNA"/>
</dbReference>
<evidence type="ECO:0000313" key="1">
    <source>
        <dbReference type="EMBL" id="MDF3303042.1"/>
    </source>
</evidence>
<comment type="caution">
    <text evidence="1">The sequence shown here is derived from an EMBL/GenBank/DDBJ whole genome shotgun (WGS) entry which is preliminary data.</text>
</comment>
<organism evidence="1 2">
    <name type="scientific">Streptomyces tropicalis</name>
    <dbReference type="NCBI Taxonomy" id="3034234"/>
    <lineage>
        <taxon>Bacteria</taxon>
        <taxon>Bacillati</taxon>
        <taxon>Actinomycetota</taxon>
        <taxon>Actinomycetes</taxon>
        <taxon>Kitasatosporales</taxon>
        <taxon>Streptomycetaceae</taxon>
        <taxon>Streptomyces</taxon>
    </lineage>
</organism>
<dbReference type="Proteomes" id="UP001221150">
    <property type="component" value="Unassembled WGS sequence"/>
</dbReference>
<name>A0ABT6AEG8_9ACTN</name>
<accession>A0ABT6AEG8</accession>
<protein>
    <submittedName>
        <fullName evidence="1">Uncharacterized protein</fullName>
    </submittedName>
</protein>
<sequence length="44" mass="4886">MNQRPFKSRPLSVVRPLASARPCLEARPGEELSERPFAAVPARP</sequence>
<gene>
    <name evidence="1" type="ORF">P3H78_31410</name>
</gene>
<evidence type="ECO:0000313" key="2">
    <source>
        <dbReference type="Proteomes" id="UP001221150"/>
    </source>
</evidence>
<dbReference type="RefSeq" id="WP_018521537.1">
    <property type="nucleotide sequence ID" value="NZ_JARJBB010000037.1"/>
</dbReference>
<keyword evidence="2" id="KW-1185">Reference proteome</keyword>
<reference evidence="1 2" key="1">
    <citation type="submission" date="2023-03" db="EMBL/GenBank/DDBJ databases">
        <title>Draft genome sequence of Streptomyces sp. K1PA1 isolated from peat swamp forest in Thailand.</title>
        <authorList>
            <person name="Klaysubun C."/>
            <person name="Duangmal K."/>
        </authorList>
    </citation>
    <scope>NUCLEOTIDE SEQUENCE [LARGE SCALE GENOMIC DNA]</scope>
    <source>
        <strain evidence="1 2">K1PA1</strain>
    </source>
</reference>
<proteinExistence type="predicted"/>